<protein>
    <recommendedName>
        <fullName evidence="2">UPF0301 protein NYR54_14250</fullName>
    </recommendedName>
</protein>
<sequence>MEPKSGIFAKRSDLSLQNHFLVAMPGMRDERFARSVIYMCAHSDEGAMGIIINRTQQLGFTDVLVELGIVERSQTIRLPARARNIAVRSGGPVDRSRGFVLHSGDYMVDSSMPVSEDVCLTATMDILRAISMGRGPSRALMALGYSGWAAGQLEAEIAENGWLACPAVPELLFDAEIETIYDRILASIGIDLAHLSYSAGHA</sequence>
<comment type="similarity">
    <text evidence="1 2">Belongs to the UPF0301 (AlgH) family.</text>
</comment>
<proteinExistence type="inferred from homology"/>
<name>A0A9X2X9Z2_9HYPH</name>
<dbReference type="Pfam" id="PF02622">
    <property type="entry name" value="DUF179"/>
    <property type="match status" value="1"/>
</dbReference>
<dbReference type="SUPFAM" id="SSF143456">
    <property type="entry name" value="VC0467-like"/>
    <property type="match status" value="1"/>
</dbReference>
<dbReference type="NCBIfam" id="NF001266">
    <property type="entry name" value="PRK00228.1-1"/>
    <property type="match status" value="1"/>
</dbReference>
<reference evidence="3" key="1">
    <citation type="submission" date="2022-08" db="EMBL/GenBank/DDBJ databases">
        <title>Chelativorans sichuanense sp. nov., a paraffin oil-degrading bacterium isolated from a mixture of oil-based drill cuttings and paddy soil.</title>
        <authorList>
            <person name="Yu J."/>
            <person name="Liu H."/>
            <person name="Chen Q."/>
        </authorList>
    </citation>
    <scope>NUCLEOTIDE SEQUENCE</scope>
    <source>
        <strain evidence="3">SCAU 2101</strain>
    </source>
</reference>
<dbReference type="HAMAP" id="MF_00758">
    <property type="entry name" value="UPF0301"/>
    <property type="match status" value="1"/>
</dbReference>
<accession>A0A9X2X9Z2</accession>
<evidence type="ECO:0000313" key="3">
    <source>
        <dbReference type="EMBL" id="MCT8991443.1"/>
    </source>
</evidence>
<dbReference type="GO" id="GO:0005829">
    <property type="term" value="C:cytosol"/>
    <property type="evidence" value="ECO:0007669"/>
    <property type="project" value="TreeGrafter"/>
</dbReference>
<comment type="caution">
    <text evidence="3">The sequence shown here is derived from an EMBL/GenBank/DDBJ whole genome shotgun (WGS) entry which is preliminary data.</text>
</comment>
<evidence type="ECO:0000256" key="1">
    <source>
        <dbReference type="ARBA" id="ARBA00009600"/>
    </source>
</evidence>
<dbReference type="PANTHER" id="PTHR30327">
    <property type="entry name" value="UNCHARACTERIZED PROTEIN YQGE"/>
    <property type="match status" value="1"/>
</dbReference>
<dbReference type="EMBL" id="JAODNV010000015">
    <property type="protein sequence ID" value="MCT8991443.1"/>
    <property type="molecule type" value="Genomic_DNA"/>
</dbReference>
<evidence type="ECO:0000256" key="2">
    <source>
        <dbReference type="HAMAP-Rule" id="MF_00758"/>
    </source>
</evidence>
<dbReference type="AlphaFoldDB" id="A0A9X2X9Z2"/>
<gene>
    <name evidence="3" type="ORF">NYR54_14250</name>
</gene>
<evidence type="ECO:0000313" key="4">
    <source>
        <dbReference type="Proteomes" id="UP001149009"/>
    </source>
</evidence>
<keyword evidence="4" id="KW-1185">Reference proteome</keyword>
<dbReference type="Proteomes" id="UP001149009">
    <property type="component" value="Unassembled WGS sequence"/>
</dbReference>
<dbReference type="InterPro" id="IPR003774">
    <property type="entry name" value="AlgH-like"/>
</dbReference>
<dbReference type="NCBIfam" id="NF001268">
    <property type="entry name" value="PRK00228.1-4"/>
    <property type="match status" value="1"/>
</dbReference>
<dbReference type="RefSeq" id="WP_261516364.1">
    <property type="nucleotide sequence ID" value="NZ_JAODNV010000015.1"/>
</dbReference>
<dbReference type="PANTHER" id="PTHR30327:SF1">
    <property type="entry name" value="UPF0301 PROTEIN YQGE"/>
    <property type="match status" value="1"/>
</dbReference>
<organism evidence="3 4">
    <name type="scientific">Chelativorans petroleitrophicus</name>
    <dbReference type="NCBI Taxonomy" id="2975484"/>
    <lineage>
        <taxon>Bacteria</taxon>
        <taxon>Pseudomonadati</taxon>
        <taxon>Pseudomonadota</taxon>
        <taxon>Alphaproteobacteria</taxon>
        <taxon>Hyphomicrobiales</taxon>
        <taxon>Phyllobacteriaceae</taxon>
        <taxon>Chelativorans</taxon>
    </lineage>
</organism>
<dbReference type="Gene3D" id="3.40.1740.10">
    <property type="entry name" value="VC0467-like"/>
    <property type="match status" value="1"/>
</dbReference>